<dbReference type="InterPro" id="IPR027417">
    <property type="entry name" value="P-loop_NTPase"/>
</dbReference>
<organism evidence="1 2">
    <name type="scientific">Sphagnum troendelagicum</name>
    <dbReference type="NCBI Taxonomy" id="128251"/>
    <lineage>
        <taxon>Eukaryota</taxon>
        <taxon>Viridiplantae</taxon>
        <taxon>Streptophyta</taxon>
        <taxon>Embryophyta</taxon>
        <taxon>Bryophyta</taxon>
        <taxon>Sphagnophytina</taxon>
        <taxon>Sphagnopsida</taxon>
        <taxon>Sphagnales</taxon>
        <taxon>Sphagnaceae</taxon>
        <taxon>Sphagnum</taxon>
    </lineage>
</organism>
<protein>
    <submittedName>
        <fullName evidence="1">Uncharacterized protein</fullName>
    </submittedName>
</protein>
<evidence type="ECO:0000313" key="1">
    <source>
        <dbReference type="EMBL" id="CAK9212881.1"/>
    </source>
</evidence>
<reference evidence="1" key="1">
    <citation type="submission" date="2024-02" db="EMBL/GenBank/DDBJ databases">
        <authorList>
            <consortium name="ELIXIR-Norway"/>
            <consortium name="Elixir Norway"/>
        </authorList>
    </citation>
    <scope>NUCLEOTIDE SEQUENCE</scope>
</reference>
<keyword evidence="2" id="KW-1185">Reference proteome</keyword>
<dbReference type="EMBL" id="OZ019911">
    <property type="protein sequence ID" value="CAK9212881.1"/>
    <property type="molecule type" value="Genomic_DNA"/>
</dbReference>
<dbReference type="Proteomes" id="UP001497512">
    <property type="component" value="Chromosome 19"/>
</dbReference>
<dbReference type="Gene3D" id="3.40.50.300">
    <property type="entry name" value="P-loop containing nucleotide triphosphate hydrolases"/>
    <property type="match status" value="1"/>
</dbReference>
<accession>A0ABP0U5E4</accession>
<proteinExistence type="predicted"/>
<gene>
    <name evidence="1" type="ORF">CSSPTR1EN2_LOCUS11458</name>
</gene>
<name>A0ABP0U5E4_9BRYO</name>
<sequence length="268" mass="27842">MGTGTVTGDAPHAIAAAVAAEMPGATSSRHHEEEVLRQYYIAVDRQHFKMGTLVDLLTMLGRRASLPVAVCCSSRDSLDAVWSTVSASQEFSLSVLHSDQAQSERIAALDNFHQVVADWTHGSCEGNALPSGSNCVDDRKQQQSGLLMTTDACLPSAALGEAPLGARVLIHYDLPAKKEAYMRRMAACLAAAPVMGTTAGRATVGTGTMSQPGLSSGSGTNGGAHIGGVWGGIVINVVVGAEVATLCKLEEGCGVVIDEMPINIPELL</sequence>
<evidence type="ECO:0000313" key="2">
    <source>
        <dbReference type="Proteomes" id="UP001497512"/>
    </source>
</evidence>